<accession>A0ABT8D687</accession>
<evidence type="ECO:0000256" key="1">
    <source>
        <dbReference type="SAM" id="MobiDB-lite"/>
    </source>
</evidence>
<feature type="chain" id="PRO_5045565676" evidence="2">
    <location>
        <begin position="29"/>
        <end position="62"/>
    </location>
</feature>
<organism evidence="3 4">
    <name type="scientific">Paracoccus cavernae</name>
    <dbReference type="NCBI Taxonomy" id="1571207"/>
    <lineage>
        <taxon>Bacteria</taxon>
        <taxon>Pseudomonadati</taxon>
        <taxon>Pseudomonadota</taxon>
        <taxon>Alphaproteobacteria</taxon>
        <taxon>Rhodobacterales</taxon>
        <taxon>Paracoccaceae</taxon>
        <taxon>Paracoccus</taxon>
    </lineage>
</organism>
<proteinExistence type="predicted"/>
<dbReference type="Proteomes" id="UP001243846">
    <property type="component" value="Unassembled WGS sequence"/>
</dbReference>
<evidence type="ECO:0000313" key="4">
    <source>
        <dbReference type="Proteomes" id="UP001243846"/>
    </source>
</evidence>
<evidence type="ECO:0000256" key="2">
    <source>
        <dbReference type="SAM" id="SignalP"/>
    </source>
</evidence>
<reference evidence="4" key="1">
    <citation type="journal article" date="2019" name="Int. J. Syst. Evol. Microbiol.">
        <title>The Global Catalogue of Microorganisms (GCM) 10K type strain sequencing project: providing services to taxonomists for standard genome sequencing and annotation.</title>
        <authorList>
            <consortium name="The Broad Institute Genomics Platform"/>
            <consortium name="The Broad Institute Genome Sequencing Center for Infectious Disease"/>
            <person name="Wu L."/>
            <person name="Ma J."/>
        </authorList>
    </citation>
    <scope>NUCLEOTIDE SEQUENCE [LARGE SCALE GENOMIC DNA]</scope>
    <source>
        <strain evidence="4">CECT 8482</strain>
    </source>
</reference>
<sequence>MNFRLTLSSALALSLAAPLMGTPFAASAQTAAAPVFNRSPLSPPAPIWPRARTEHAQLRPRS</sequence>
<feature type="signal peptide" evidence="2">
    <location>
        <begin position="1"/>
        <end position="28"/>
    </location>
</feature>
<evidence type="ECO:0000313" key="3">
    <source>
        <dbReference type="EMBL" id="MDN3710754.1"/>
    </source>
</evidence>
<protein>
    <submittedName>
        <fullName evidence="3">Uncharacterized protein</fullName>
    </submittedName>
</protein>
<comment type="caution">
    <text evidence="3">The sequence shown here is derived from an EMBL/GenBank/DDBJ whole genome shotgun (WGS) entry which is preliminary data.</text>
</comment>
<gene>
    <name evidence="3" type="ORF">QWZ10_00940</name>
</gene>
<keyword evidence="4" id="KW-1185">Reference proteome</keyword>
<keyword evidence="2" id="KW-0732">Signal</keyword>
<feature type="compositionally biased region" description="Basic and acidic residues" evidence="1">
    <location>
        <begin position="51"/>
        <end position="62"/>
    </location>
</feature>
<feature type="region of interest" description="Disordered" evidence="1">
    <location>
        <begin position="43"/>
        <end position="62"/>
    </location>
</feature>
<dbReference type="EMBL" id="JAUFRC010000001">
    <property type="protein sequence ID" value="MDN3710754.1"/>
    <property type="molecule type" value="Genomic_DNA"/>
</dbReference>
<name>A0ABT8D687_9RHOB</name>